<dbReference type="AlphaFoldDB" id="H2ZJ29"/>
<reference evidence="2" key="2">
    <citation type="submission" date="2025-08" db="UniProtKB">
        <authorList>
            <consortium name="Ensembl"/>
        </authorList>
    </citation>
    <scope>IDENTIFICATION</scope>
</reference>
<proteinExistence type="predicted"/>
<dbReference type="SUPFAM" id="SSF55781">
    <property type="entry name" value="GAF domain-like"/>
    <property type="match status" value="1"/>
</dbReference>
<protein>
    <recommendedName>
        <fullName evidence="1">GAF domain-containing protein</fullName>
    </recommendedName>
</protein>
<reference evidence="3" key="1">
    <citation type="submission" date="2003-08" db="EMBL/GenBank/DDBJ databases">
        <authorList>
            <person name="Birren B."/>
            <person name="Nusbaum C."/>
            <person name="Abebe A."/>
            <person name="Abouelleil A."/>
            <person name="Adekoya E."/>
            <person name="Ait-zahra M."/>
            <person name="Allen N."/>
            <person name="Allen T."/>
            <person name="An P."/>
            <person name="Anderson M."/>
            <person name="Anderson S."/>
            <person name="Arachchi H."/>
            <person name="Armbruster J."/>
            <person name="Bachantsang P."/>
            <person name="Baldwin J."/>
            <person name="Barry A."/>
            <person name="Bayul T."/>
            <person name="Blitshsteyn B."/>
            <person name="Bloom T."/>
            <person name="Blye J."/>
            <person name="Boguslavskiy L."/>
            <person name="Borowsky M."/>
            <person name="Boukhgalter B."/>
            <person name="Brunache A."/>
            <person name="Butler J."/>
            <person name="Calixte N."/>
            <person name="Calvo S."/>
            <person name="Camarata J."/>
            <person name="Campo K."/>
            <person name="Chang J."/>
            <person name="Cheshatsang Y."/>
            <person name="Citroen M."/>
            <person name="Collymore A."/>
            <person name="Considine T."/>
            <person name="Cook A."/>
            <person name="Cooke P."/>
            <person name="Corum B."/>
            <person name="Cuomo C."/>
            <person name="David R."/>
            <person name="Dawoe T."/>
            <person name="Degray S."/>
            <person name="Dodge S."/>
            <person name="Dooley K."/>
            <person name="Dorje P."/>
            <person name="Dorjee K."/>
            <person name="Dorris L."/>
            <person name="Duffey N."/>
            <person name="Dupes A."/>
            <person name="Elkins T."/>
            <person name="Engels R."/>
            <person name="Erickson J."/>
            <person name="Farina A."/>
            <person name="Faro S."/>
            <person name="Ferreira P."/>
            <person name="Fischer H."/>
            <person name="Fitzgerald M."/>
            <person name="Foley K."/>
            <person name="Gage D."/>
            <person name="Galagan J."/>
            <person name="Gearin G."/>
            <person name="Gnerre S."/>
            <person name="Gnirke A."/>
            <person name="Goyette A."/>
            <person name="Graham J."/>
            <person name="Grandbois E."/>
            <person name="Gyaltsen K."/>
            <person name="Hafez N."/>
            <person name="Hagopian D."/>
            <person name="Hagos B."/>
            <person name="Hall J."/>
            <person name="Hatcher B."/>
            <person name="Heller A."/>
            <person name="Higgins H."/>
            <person name="Honan T."/>
            <person name="Horn A."/>
            <person name="Houde N."/>
            <person name="Hughes L."/>
            <person name="Hulme W."/>
            <person name="Husby E."/>
            <person name="Iliev I."/>
            <person name="Jaffe D."/>
            <person name="Jones C."/>
            <person name="Kamal M."/>
            <person name="Kamat A."/>
            <person name="Kamvysselis M."/>
            <person name="Karlsson E."/>
            <person name="Kells C."/>
            <person name="Kieu A."/>
            <person name="Kisner P."/>
            <person name="Kodira C."/>
            <person name="Kulbokas E."/>
            <person name="Labutti K."/>
            <person name="Lama D."/>
            <person name="Landers T."/>
            <person name="Leger J."/>
            <person name="Levine S."/>
            <person name="Lewis D."/>
            <person name="Lewis T."/>
            <person name="Lindblad-toh K."/>
            <person name="Liu X."/>
            <person name="Lokyitsang T."/>
            <person name="Lokyitsang Y."/>
            <person name="Lucien O."/>
            <person name="Lui A."/>
            <person name="Ma L.J."/>
            <person name="Mabbitt R."/>
            <person name="Macdonald J."/>
            <person name="Maclean C."/>
            <person name="Major J."/>
            <person name="Manning J."/>
            <person name="Marabella R."/>
            <person name="Maru K."/>
            <person name="Matthews C."/>
            <person name="Mauceli E."/>
            <person name="Mccarthy M."/>
            <person name="Mcdonough S."/>
            <person name="Mcghee T."/>
            <person name="Meldrim J."/>
            <person name="Meneus L."/>
            <person name="Mesirov J."/>
            <person name="Mihalev A."/>
            <person name="Mihova T."/>
            <person name="Mikkelsen T."/>
            <person name="Mlenga V."/>
            <person name="Moru K."/>
            <person name="Mozes J."/>
            <person name="Mulrain L."/>
            <person name="Munson G."/>
            <person name="Naylor J."/>
            <person name="Newes C."/>
            <person name="Nguyen C."/>
            <person name="Nguyen N."/>
            <person name="Nguyen T."/>
            <person name="Nicol R."/>
            <person name="Nielsen C."/>
            <person name="Nizzari M."/>
            <person name="Norbu C."/>
            <person name="Norbu N."/>
            <person name="O'donnell P."/>
            <person name="Okoawo O."/>
            <person name="O'leary S."/>
            <person name="Omotosho B."/>
            <person name="O'neill K."/>
            <person name="Osman S."/>
            <person name="Parker S."/>
            <person name="Perrin D."/>
            <person name="Phunkhang P."/>
            <person name="Piqani B."/>
            <person name="Purcell S."/>
            <person name="Rachupka T."/>
            <person name="Ramasamy U."/>
            <person name="Rameau R."/>
            <person name="Ray V."/>
            <person name="Raymond C."/>
            <person name="Retta R."/>
            <person name="Richardson S."/>
            <person name="Rise C."/>
            <person name="Rodriguez J."/>
            <person name="Rogers J."/>
            <person name="Rogov P."/>
            <person name="Rutman M."/>
            <person name="Schupbach R."/>
            <person name="Seaman C."/>
            <person name="Settipalli S."/>
            <person name="Sharpe T."/>
            <person name="Sheridan J."/>
            <person name="Sherpa N."/>
            <person name="Shi J."/>
            <person name="Smirnov S."/>
            <person name="Smith C."/>
            <person name="Sougnez C."/>
            <person name="Spencer B."/>
            <person name="Stalker J."/>
            <person name="Stange-thomann N."/>
            <person name="Stavropoulos S."/>
            <person name="Stetson K."/>
            <person name="Stone C."/>
            <person name="Stone S."/>
            <person name="Stubbs M."/>
            <person name="Talamas J."/>
            <person name="Tchuinga P."/>
            <person name="Tenzing P."/>
            <person name="Tesfaye S."/>
            <person name="Theodore J."/>
            <person name="Thoulutsang Y."/>
            <person name="Topham K."/>
            <person name="Towey S."/>
            <person name="Tsamla T."/>
            <person name="Tsomo N."/>
            <person name="Vallee D."/>
            <person name="Vassiliev H."/>
            <person name="Venkataraman V."/>
            <person name="Vinson J."/>
            <person name="Vo A."/>
            <person name="Wade C."/>
            <person name="Wang S."/>
            <person name="Wangchuk T."/>
            <person name="Wangdi T."/>
            <person name="Whittaker C."/>
            <person name="Wilkinson J."/>
            <person name="Wu Y."/>
            <person name="Wyman D."/>
            <person name="Yadav S."/>
            <person name="Yang S."/>
            <person name="Yang X."/>
            <person name="Yeager S."/>
            <person name="Yee E."/>
            <person name="Young G."/>
            <person name="Zainoun J."/>
            <person name="Zembeck L."/>
            <person name="Zimmer A."/>
            <person name="Zody M."/>
            <person name="Lander E."/>
        </authorList>
    </citation>
    <scope>NUCLEOTIDE SEQUENCE [LARGE SCALE GENOMIC DNA]</scope>
</reference>
<keyword evidence="3" id="KW-1185">Reference proteome</keyword>
<evidence type="ECO:0000259" key="1">
    <source>
        <dbReference type="Pfam" id="PF01590"/>
    </source>
</evidence>
<dbReference type="HOGENOM" id="CLU_1664640_0_0_1"/>
<dbReference type="Proteomes" id="UP000007875">
    <property type="component" value="Unassembled WGS sequence"/>
</dbReference>
<organism evidence="2 3">
    <name type="scientific">Ciona savignyi</name>
    <name type="common">Pacific transparent sea squirt</name>
    <dbReference type="NCBI Taxonomy" id="51511"/>
    <lineage>
        <taxon>Eukaryota</taxon>
        <taxon>Metazoa</taxon>
        <taxon>Chordata</taxon>
        <taxon>Tunicata</taxon>
        <taxon>Ascidiacea</taxon>
        <taxon>Phlebobranchia</taxon>
        <taxon>Cionidae</taxon>
        <taxon>Ciona</taxon>
    </lineage>
</organism>
<evidence type="ECO:0000313" key="3">
    <source>
        <dbReference type="Proteomes" id="UP000007875"/>
    </source>
</evidence>
<reference evidence="2" key="3">
    <citation type="submission" date="2025-09" db="UniProtKB">
        <authorList>
            <consortium name="Ensembl"/>
        </authorList>
    </citation>
    <scope>IDENTIFICATION</scope>
</reference>
<dbReference type="Ensembl" id="ENSCSAVT00000017787.1">
    <property type="protein sequence ID" value="ENSCSAVP00000017595.1"/>
    <property type="gene ID" value="ENSCSAVG00000010358.1"/>
</dbReference>
<dbReference type="InterPro" id="IPR003018">
    <property type="entry name" value="GAF"/>
</dbReference>
<evidence type="ECO:0000313" key="2">
    <source>
        <dbReference type="Ensembl" id="ENSCSAVP00000017595.1"/>
    </source>
</evidence>
<accession>H2ZJ29</accession>
<dbReference type="InterPro" id="IPR029016">
    <property type="entry name" value="GAF-like_dom_sf"/>
</dbReference>
<sequence length="159" mass="18132">MLQEDLSNKVSKLWASRSIDDVLKEVVLQVSELIQCERYTLAVALIDNCNIEGCLMFAKSYDMLLQKPKSSMFDDEEGEITKNVEVNKLKKNDWVFSHKVIIKAVETKQVVNVAKITPFSEFKLEDAKKEFSLKSALCVSFYDGTNRLLGVLYLGNKKK</sequence>
<feature type="domain" description="GAF" evidence="1">
    <location>
        <begin position="19"/>
        <end position="157"/>
    </location>
</feature>
<dbReference type="Pfam" id="PF01590">
    <property type="entry name" value="GAF"/>
    <property type="match status" value="1"/>
</dbReference>
<dbReference type="Gene3D" id="3.30.450.40">
    <property type="match status" value="1"/>
</dbReference>
<dbReference type="GeneTree" id="ENSGT00940000167676"/>
<name>H2ZJ29_CIOSA</name>